<reference evidence="2" key="1">
    <citation type="submission" date="2024-06" db="EMBL/GenBank/DDBJ databases">
        <authorList>
            <consortium name="consrtm"/>
            <person name="Uemura M."/>
            <person name="Terahara T."/>
        </authorList>
    </citation>
    <scope>NUCLEOTIDE SEQUENCE</scope>
    <source>
        <strain evidence="2">KM77-8</strain>
    </source>
</reference>
<organism evidence="2">
    <name type="scientific">Streptomyces haneummycinicus</name>
    <dbReference type="NCBI Taxonomy" id="3074435"/>
    <lineage>
        <taxon>Bacteria</taxon>
        <taxon>Bacillati</taxon>
        <taxon>Actinomycetota</taxon>
        <taxon>Actinomycetes</taxon>
        <taxon>Kitasatosporales</taxon>
        <taxon>Streptomycetaceae</taxon>
        <taxon>Streptomyces</taxon>
    </lineage>
</organism>
<name>A0AAT9HKE6_9ACTN</name>
<evidence type="ECO:0000256" key="1">
    <source>
        <dbReference type="SAM" id="MobiDB-lite"/>
    </source>
</evidence>
<accession>A0AAT9HKE6</accession>
<proteinExistence type="predicted"/>
<dbReference type="AlphaFoldDB" id="A0AAT9HKE6"/>
<protein>
    <submittedName>
        <fullName evidence="2">Uncharacterized protein</fullName>
    </submittedName>
</protein>
<dbReference type="EMBL" id="AP035768">
    <property type="protein sequence ID" value="BFO17892.1"/>
    <property type="molecule type" value="Genomic_DNA"/>
</dbReference>
<feature type="region of interest" description="Disordered" evidence="1">
    <location>
        <begin position="1"/>
        <end position="102"/>
    </location>
</feature>
<evidence type="ECO:0000313" key="2">
    <source>
        <dbReference type="EMBL" id="BFO17892.1"/>
    </source>
</evidence>
<reference evidence="2" key="2">
    <citation type="submission" date="2024-07" db="EMBL/GenBank/DDBJ databases">
        <title>Streptomyces haneummycinica sp. nov., a new antibiotic-producing actinobacterium isolated from marine sediment.</title>
        <authorList>
            <person name="Uemura M."/>
            <person name="Hamada M."/>
            <person name="Hirano S."/>
            <person name="Kobayashi K."/>
            <person name="Ohshiro T."/>
            <person name="Kobayashi T."/>
            <person name="Terahara T."/>
        </authorList>
    </citation>
    <scope>NUCLEOTIDE SEQUENCE</scope>
    <source>
        <strain evidence="2">KM77-8</strain>
    </source>
</reference>
<sequence>MDGDQGLVQAQHDQGQEEAAEKEPGGRAAVRQQPVGGVTDPGGHLTGEEHQAEQGRQSGHQHRDGGGHQDVEGLGHPAPAPLLHVHGEPGGTQGAEHTALAG</sequence>
<gene>
    <name evidence="2" type="ORF">SHKM778_42800</name>
</gene>
<feature type="compositionally biased region" description="Basic and acidic residues" evidence="1">
    <location>
        <begin position="61"/>
        <end position="73"/>
    </location>
</feature>